<dbReference type="Proteomes" id="UP000838763">
    <property type="component" value="Unassembled WGS sequence"/>
</dbReference>
<feature type="transmembrane region" description="Helical" evidence="9">
    <location>
        <begin position="438"/>
        <end position="457"/>
    </location>
</feature>
<dbReference type="InterPro" id="IPR013525">
    <property type="entry name" value="ABC2_TM"/>
</dbReference>
<feature type="transmembrane region" description="Helical" evidence="9">
    <location>
        <begin position="1142"/>
        <end position="1167"/>
    </location>
</feature>
<sequence>METQKPTEGARPLSHYSGLEADKIDRASSIATSMENAAPAAAPSAIDFGCCSSLPRRCASRRHSDPGPVRGSGYVPFLARALHLPPAFQGTPLFGAKTPSEKTLLRDVSASLAPGTLTAIIGGSGSGKTTLLNTLAERMSSPRLTETGEATFNGARGVHSTRHAYVMQQDVLLPTLTVRETLRYSADLRLPSSTTAEERKKVVEEVILELGLKECADTRVGSTQHKGASGGEKRRTSIGVQLLANPSVLFLDEPTTGLDATSAFQLVKTLKSLAQKGRTIITTIHQPRQPCLLRTDEGVRTLVRESGVQAPPFVNPAEYFIDIAAADNRTPELEAESMARISRLKEAWVEETRSRYPAAPKAGADTANHKQLFSRKGRQHATFLRQLTVLTDRTFKVTHRDPLGMLAATVEAILMGLVTGYIFYNIGRDQSGIRSRQGALYTAAGLQGYLMLMFEVYRLTIDILTFDREHSEGCVDVIPFVLSRRFARLFTEDFPVPFLFSVIFYFMAGFERDAEKFFIFFAITLLNHYVAMTLIANLVYTLQSMACGMFIQSNTIPVYVRWLKWITYTSLGFPENWVSRPILILVAFVVALLLLSAFLLYFLKVEMTIARARTSDTDLSAGKEKMTARSVAEVRSIDVGLDDFALDLEKRNAYGRKLPQKTILNPVTATFQAGTLNVIMGPSGSGKTSLLNCMATRLHNTVGTKYLPRGKLTFNSAVPSRAVIRSVCSYVCQDDDALLPSLTVRETLYFAAGLRLPSWMSKEEKRRRAEEVLLKMGLKDCADNLVGSDLIKGISGGEKRRVSIAVQVLTDPRILLLDEPTSGLDAFTANSIMEVLQGLAAEGRTLILTIHQARSDLFKHFGNVLLLARGGECVYTGRATEMLEYFRGHGHECPKHTNPADFVMDLISVDLREEERERESREKVRKLIEAWKRNVALCDGSEETTEHPVKLPNIAEKEEAADGDNTVHGDNENGIALTRTVSSIPRRSLHKATLATPAELGALVTRRASFLRALPLLLHRATINFRRQPDLLLARTMQVIALGVVFTLFFAPVDNDFYSVQNRMGFVQEVGAFYFVGMLQNVAVYPAERDVFYREDDDGVYGVDAFLVQYTLLEVPFEVVSCLVFGVLADFAVGLPRTVEMYFVATFACFGIVSCGESLGIMFNTIFASHTGFAVTLTSVVLSIANSMAGILSTKMPPLLNAMNYLSPIRYATRALAPYSLRGVDFTCDEAHSLNGRCIIETGEDVLDLYKLNVDPVVNVAAFEPLLPETQNEWRGTSYASPAHRRRILRPVFPEEVHQYLVDPSSHPQAWLGSPENAAGYSSKASSDHSDGKEDTGSEKERRPIIYLLLPPVYEGQQHGENSQPPPLQHPGRYELYLSHPTTVEPYWYGEDAESTSSMGPMHPGDIEERDGPTIMGRHSPKFPVHSVSEMWVAPGAGQAGVDEWMSEHCNITRFHGWPQPVWNTFERHFDTGYVPEQPWGFEEIRNLHANDRIDRSRGPATHWDVLEDPNDRVVRSCSAEEPETQVIPYIDQGVRAFSTPGPDEISRFNMLASEHSVGPATPSLTSKSESEGDNESIDNTIVLPSTKHSDMSGADGPAQAKKRNKNHPTKRYNRRAKKTEIKQRKKAERAAEGVESRKNQFLDPSDALRVAPKRRATTPEVASDDASSSEQMISTDKHSKSPSGHIAEADAKFKASGANIESKKPAPMTQDDRGSLPKKSSLRNVLSFRFRHSPTATENSSEQDGVRLKSAPVAIEMQTLAPASRATASSIKKVPNAEPAKKANI</sequence>
<dbReference type="InterPro" id="IPR003439">
    <property type="entry name" value="ABC_transporter-like_ATP-bd"/>
</dbReference>
<dbReference type="Pfam" id="PF01061">
    <property type="entry name" value="ABC2_membrane"/>
    <property type="match status" value="2"/>
</dbReference>
<feature type="domain" description="ABC transporter" evidence="10">
    <location>
        <begin position="648"/>
        <end position="895"/>
    </location>
</feature>
<protein>
    <recommendedName>
        <fullName evidence="10">ABC transporter domain-containing protein</fullName>
    </recommendedName>
</protein>
<evidence type="ECO:0000256" key="9">
    <source>
        <dbReference type="SAM" id="Phobius"/>
    </source>
</evidence>
<feature type="domain" description="ABC transporter" evidence="10">
    <location>
        <begin position="88"/>
        <end position="325"/>
    </location>
</feature>
<dbReference type="GO" id="GO:0140359">
    <property type="term" value="F:ABC-type transporter activity"/>
    <property type="evidence" value="ECO:0007669"/>
    <property type="project" value="InterPro"/>
</dbReference>
<reference evidence="11" key="1">
    <citation type="submission" date="2022-11" db="EMBL/GenBank/DDBJ databases">
        <authorList>
            <person name="Scott C."/>
            <person name="Bruce N."/>
        </authorList>
    </citation>
    <scope>NUCLEOTIDE SEQUENCE</scope>
</reference>
<evidence type="ECO:0000256" key="1">
    <source>
        <dbReference type="ARBA" id="ARBA00004141"/>
    </source>
</evidence>
<evidence type="ECO:0000256" key="3">
    <source>
        <dbReference type="ARBA" id="ARBA00022692"/>
    </source>
</evidence>
<feature type="region of interest" description="Disordered" evidence="8">
    <location>
        <begin position="1305"/>
        <end position="1342"/>
    </location>
</feature>
<evidence type="ECO:0000313" key="11">
    <source>
        <dbReference type="EMBL" id="CAI4217546.1"/>
    </source>
</evidence>
<dbReference type="InterPro" id="IPR003593">
    <property type="entry name" value="AAA+_ATPase"/>
</dbReference>
<feature type="region of interest" description="Disordered" evidence="8">
    <location>
        <begin position="1761"/>
        <end position="1786"/>
    </location>
</feature>
<dbReference type="EMBL" id="CALLCH030000016">
    <property type="protein sequence ID" value="CAI4217546.1"/>
    <property type="molecule type" value="Genomic_DNA"/>
</dbReference>
<dbReference type="PROSITE" id="PS00211">
    <property type="entry name" value="ABC_TRANSPORTER_1"/>
    <property type="match status" value="1"/>
</dbReference>
<evidence type="ECO:0000256" key="7">
    <source>
        <dbReference type="ARBA" id="ARBA00023136"/>
    </source>
</evidence>
<keyword evidence="7 9" id="KW-0472">Membrane</keyword>
<evidence type="ECO:0000259" key="10">
    <source>
        <dbReference type="PROSITE" id="PS50893"/>
    </source>
</evidence>
<feature type="transmembrane region" description="Helical" evidence="9">
    <location>
        <begin position="494"/>
        <end position="510"/>
    </location>
</feature>
<keyword evidence="3 9" id="KW-0812">Transmembrane</keyword>
<dbReference type="OrthoDB" id="66620at2759"/>
<dbReference type="InterPro" id="IPR017871">
    <property type="entry name" value="ABC_transporter-like_CS"/>
</dbReference>
<evidence type="ECO:0000256" key="2">
    <source>
        <dbReference type="ARBA" id="ARBA00022448"/>
    </source>
</evidence>
<comment type="subcellular location">
    <subcellularLocation>
        <location evidence="1">Membrane</location>
        <topology evidence="1">Multi-pass membrane protein</topology>
    </subcellularLocation>
</comment>
<dbReference type="GO" id="GO:0005524">
    <property type="term" value="F:ATP binding"/>
    <property type="evidence" value="ECO:0007669"/>
    <property type="project" value="UniProtKB-KW"/>
</dbReference>
<evidence type="ECO:0000256" key="4">
    <source>
        <dbReference type="ARBA" id="ARBA00022741"/>
    </source>
</evidence>
<feature type="compositionally biased region" description="Basic and acidic residues" evidence="8">
    <location>
        <begin position="1326"/>
        <end position="1342"/>
    </location>
</feature>
<organism evidence="11 12">
    <name type="scientific">Parascedosporium putredinis</name>
    <dbReference type="NCBI Taxonomy" id="1442378"/>
    <lineage>
        <taxon>Eukaryota</taxon>
        <taxon>Fungi</taxon>
        <taxon>Dikarya</taxon>
        <taxon>Ascomycota</taxon>
        <taxon>Pezizomycotina</taxon>
        <taxon>Sordariomycetes</taxon>
        <taxon>Hypocreomycetidae</taxon>
        <taxon>Microascales</taxon>
        <taxon>Microascaceae</taxon>
        <taxon>Parascedosporium</taxon>
    </lineage>
</organism>
<dbReference type="InterPro" id="IPR050352">
    <property type="entry name" value="ABCG_transporters"/>
</dbReference>
<evidence type="ECO:0000256" key="8">
    <source>
        <dbReference type="SAM" id="MobiDB-lite"/>
    </source>
</evidence>
<keyword evidence="5" id="KW-0067">ATP-binding</keyword>
<dbReference type="SMART" id="SM00382">
    <property type="entry name" value="AAA"/>
    <property type="match status" value="2"/>
</dbReference>
<accession>A0A9P1H8P9</accession>
<feature type="transmembrane region" description="Helical" evidence="9">
    <location>
        <begin position="1115"/>
        <end position="1135"/>
    </location>
</feature>
<evidence type="ECO:0000256" key="6">
    <source>
        <dbReference type="ARBA" id="ARBA00022989"/>
    </source>
</evidence>
<name>A0A9P1H8P9_9PEZI</name>
<feature type="transmembrane region" description="Helical" evidence="9">
    <location>
        <begin position="403"/>
        <end position="426"/>
    </location>
</feature>
<feature type="compositionally biased region" description="Basic and acidic residues" evidence="8">
    <location>
        <begin position="1619"/>
        <end position="1641"/>
    </location>
</feature>
<dbReference type="GO" id="GO:0016020">
    <property type="term" value="C:membrane"/>
    <property type="evidence" value="ECO:0007669"/>
    <property type="project" value="UniProtKB-SubCell"/>
</dbReference>
<dbReference type="GO" id="GO:0016887">
    <property type="term" value="F:ATP hydrolysis activity"/>
    <property type="evidence" value="ECO:0007669"/>
    <property type="project" value="InterPro"/>
</dbReference>
<dbReference type="InterPro" id="IPR027417">
    <property type="entry name" value="P-loop_NTPase"/>
</dbReference>
<feature type="compositionally biased region" description="Basic residues" evidence="8">
    <location>
        <begin position="1601"/>
        <end position="1618"/>
    </location>
</feature>
<feature type="region of interest" description="Disordered" evidence="8">
    <location>
        <begin position="1698"/>
        <end position="1721"/>
    </location>
</feature>
<dbReference type="FunFam" id="3.40.50.300:FF:001433">
    <property type="entry name" value="ABC transporter, putative"/>
    <property type="match status" value="1"/>
</dbReference>
<dbReference type="PANTHER" id="PTHR48041">
    <property type="entry name" value="ABC TRANSPORTER G FAMILY MEMBER 28"/>
    <property type="match status" value="1"/>
</dbReference>
<keyword evidence="12" id="KW-1185">Reference proteome</keyword>
<dbReference type="PANTHER" id="PTHR48041:SF119">
    <property type="entry name" value="ROA1P"/>
    <property type="match status" value="1"/>
</dbReference>
<feature type="transmembrane region" description="Helical" evidence="9">
    <location>
        <begin position="1173"/>
        <end position="1193"/>
    </location>
</feature>
<feature type="transmembrane region" description="Helical" evidence="9">
    <location>
        <begin position="582"/>
        <end position="603"/>
    </location>
</feature>
<feature type="transmembrane region" description="Helical" evidence="9">
    <location>
        <begin position="1032"/>
        <end position="1053"/>
    </location>
</feature>
<evidence type="ECO:0000256" key="5">
    <source>
        <dbReference type="ARBA" id="ARBA00022840"/>
    </source>
</evidence>
<keyword evidence="6 9" id="KW-1133">Transmembrane helix</keyword>
<keyword evidence="2" id="KW-0813">Transport</keyword>
<dbReference type="Pfam" id="PF00005">
    <property type="entry name" value="ABC_tran"/>
    <property type="match status" value="2"/>
</dbReference>
<feature type="compositionally biased region" description="Polar residues" evidence="8">
    <location>
        <begin position="1666"/>
        <end position="1675"/>
    </location>
</feature>
<comment type="caution">
    <text evidence="11">The sequence shown here is derived from an EMBL/GenBank/DDBJ whole genome shotgun (WGS) entry which is preliminary data.</text>
</comment>
<dbReference type="PROSITE" id="PS50893">
    <property type="entry name" value="ABC_TRANSPORTER_2"/>
    <property type="match status" value="2"/>
</dbReference>
<feature type="region of interest" description="Disordered" evidence="8">
    <location>
        <begin position="1556"/>
        <end position="1686"/>
    </location>
</feature>
<gene>
    <name evidence="11" type="ORF">PPNO1_LOCUS7153</name>
</gene>
<evidence type="ECO:0000313" key="12">
    <source>
        <dbReference type="Proteomes" id="UP000838763"/>
    </source>
</evidence>
<feature type="transmembrane region" description="Helical" evidence="9">
    <location>
        <begin position="517"/>
        <end position="540"/>
    </location>
</feature>
<keyword evidence="4" id="KW-0547">Nucleotide-binding</keyword>
<proteinExistence type="predicted"/>
<dbReference type="Gene3D" id="3.40.50.300">
    <property type="entry name" value="P-loop containing nucleotide triphosphate hydrolases"/>
    <property type="match status" value="2"/>
</dbReference>
<dbReference type="SUPFAM" id="SSF52540">
    <property type="entry name" value="P-loop containing nucleoside triphosphate hydrolases"/>
    <property type="match status" value="2"/>
</dbReference>